<comment type="similarity">
    <text evidence="2">Belongs to the bacterial ribosomal protein bL32 family.</text>
</comment>
<dbReference type="CTD" id="64983"/>
<dbReference type="RefSeq" id="XP_034247475.1">
    <property type="nucleotide sequence ID" value="XM_034391584.1"/>
</dbReference>
<evidence type="ECO:0000256" key="1">
    <source>
        <dbReference type="ARBA" id="ARBA00004173"/>
    </source>
</evidence>
<dbReference type="GO" id="GO:0003735">
    <property type="term" value="F:structural constituent of ribosome"/>
    <property type="evidence" value="ECO:0007669"/>
    <property type="project" value="InterPro"/>
</dbReference>
<evidence type="ECO:0000256" key="8">
    <source>
        <dbReference type="ARBA" id="ARBA00042577"/>
    </source>
</evidence>
<feature type="region of interest" description="Disordered" evidence="10">
    <location>
        <begin position="175"/>
        <end position="200"/>
    </location>
</feature>
<evidence type="ECO:0000256" key="9">
    <source>
        <dbReference type="ARBA" id="ARBA00045766"/>
    </source>
</evidence>
<dbReference type="AlphaFoldDB" id="A0A6P8Z9X6"/>
<comment type="subcellular location">
    <subcellularLocation>
        <location evidence="1">Mitochondrion</location>
    </subcellularLocation>
</comment>
<feature type="compositionally biased region" description="Basic and acidic residues" evidence="10">
    <location>
        <begin position="189"/>
        <end position="200"/>
    </location>
</feature>
<comment type="function">
    <text evidence="9">Component of the mitochondrial large ribosomal subunit (mt-LSU). The mitochondrial ribosome (mitoribosome) is a large ribonucleoprotein complex responsible for the synthesis of proteins inside mitochondria.</text>
</comment>
<dbReference type="InterPro" id="IPR002677">
    <property type="entry name" value="Ribosomal_bL32"/>
</dbReference>
<gene>
    <name evidence="12" type="primary">LOC117649126</name>
</gene>
<dbReference type="PANTHER" id="PTHR21026:SF2">
    <property type="entry name" value="LARGE RIBOSOMAL SUBUNIT PROTEIN BL32M"/>
    <property type="match status" value="1"/>
</dbReference>
<dbReference type="GO" id="GO:0006412">
    <property type="term" value="P:translation"/>
    <property type="evidence" value="ECO:0007669"/>
    <property type="project" value="InterPro"/>
</dbReference>
<organism evidence="12">
    <name type="scientific">Thrips palmi</name>
    <name type="common">Melon thrips</name>
    <dbReference type="NCBI Taxonomy" id="161013"/>
    <lineage>
        <taxon>Eukaryota</taxon>
        <taxon>Metazoa</taxon>
        <taxon>Ecdysozoa</taxon>
        <taxon>Arthropoda</taxon>
        <taxon>Hexapoda</taxon>
        <taxon>Insecta</taxon>
        <taxon>Pterygota</taxon>
        <taxon>Neoptera</taxon>
        <taxon>Paraneoptera</taxon>
        <taxon>Thysanoptera</taxon>
        <taxon>Terebrantia</taxon>
        <taxon>Thripoidea</taxon>
        <taxon>Thripidae</taxon>
        <taxon>Thrips</taxon>
    </lineage>
</organism>
<sequence length="200" mass="22921">MSAAIMHRISNALSKFENSVGALLARLFPPAGPEFALAGLDTRACHPPTRFLPSAKQIWEDAILAAVPRNRRTIEKRLKRRFGHPDYVWKMMFLKKNLQTCMQCGSFHEPGLLCPNCYHKVIQETKEIRDKIQETLKLEPVEKDVIVLYENDQVASEFCDGKRIVEMEKPRPEWFTSNLMEPSTQGPNEDVKEVKPKDLA</sequence>
<dbReference type="SUPFAM" id="SSF57829">
    <property type="entry name" value="Zn-binding ribosomal proteins"/>
    <property type="match status" value="1"/>
</dbReference>
<reference evidence="12" key="1">
    <citation type="submission" date="2025-08" db="UniProtKB">
        <authorList>
            <consortium name="RefSeq"/>
        </authorList>
    </citation>
    <scope>IDENTIFICATION</scope>
    <source>
        <tissue evidence="12">Total insect</tissue>
    </source>
</reference>
<dbReference type="PANTHER" id="PTHR21026">
    <property type="entry name" value="39S RIBOSOMAL PROTEIN L32, MITOCHONDRIAL"/>
    <property type="match status" value="1"/>
</dbReference>
<dbReference type="GO" id="GO:0005762">
    <property type="term" value="C:mitochondrial large ribosomal subunit"/>
    <property type="evidence" value="ECO:0007669"/>
    <property type="project" value="TreeGrafter"/>
</dbReference>
<evidence type="ECO:0000256" key="7">
    <source>
        <dbReference type="ARBA" id="ARBA00039935"/>
    </source>
</evidence>
<dbReference type="FunCoup" id="A0A6P8Z9X6">
    <property type="interactions" value="387"/>
</dbReference>
<evidence type="ECO:0000313" key="12">
    <source>
        <dbReference type="RefSeq" id="XP_034247475.1"/>
    </source>
</evidence>
<feature type="compositionally biased region" description="Polar residues" evidence="10">
    <location>
        <begin position="175"/>
        <end position="187"/>
    </location>
</feature>
<dbReference type="Pfam" id="PF01783">
    <property type="entry name" value="Ribosomal_L32p"/>
    <property type="match status" value="1"/>
</dbReference>
<accession>A0A6P8Z9X6</accession>
<dbReference type="KEGG" id="tpal:117649126"/>
<dbReference type="InterPro" id="IPR011332">
    <property type="entry name" value="Ribosomal_zn-bd"/>
</dbReference>
<dbReference type="Proteomes" id="UP000515158">
    <property type="component" value="Unplaced"/>
</dbReference>
<evidence type="ECO:0000256" key="6">
    <source>
        <dbReference type="ARBA" id="ARBA00023274"/>
    </source>
</evidence>
<evidence type="ECO:0000313" key="11">
    <source>
        <dbReference type="Proteomes" id="UP000515158"/>
    </source>
</evidence>
<dbReference type="GeneID" id="117649126"/>
<keyword evidence="3" id="KW-0809">Transit peptide</keyword>
<dbReference type="OrthoDB" id="2014905at2759"/>
<evidence type="ECO:0000256" key="5">
    <source>
        <dbReference type="ARBA" id="ARBA00023128"/>
    </source>
</evidence>
<keyword evidence="11" id="KW-1185">Reference proteome</keyword>
<dbReference type="InParanoid" id="A0A6P8Z9X6"/>
<evidence type="ECO:0000256" key="10">
    <source>
        <dbReference type="SAM" id="MobiDB-lite"/>
    </source>
</evidence>
<keyword evidence="4 12" id="KW-0689">Ribosomal protein</keyword>
<name>A0A6P8Z9X6_THRPL</name>
<evidence type="ECO:0000256" key="3">
    <source>
        <dbReference type="ARBA" id="ARBA00022946"/>
    </source>
</evidence>
<keyword evidence="5" id="KW-0496">Mitochondrion</keyword>
<dbReference type="InterPro" id="IPR051991">
    <property type="entry name" value="Mitoribosomal_protein_bL32"/>
</dbReference>
<evidence type="ECO:0000256" key="4">
    <source>
        <dbReference type="ARBA" id="ARBA00022980"/>
    </source>
</evidence>
<proteinExistence type="inferred from homology"/>
<evidence type="ECO:0000256" key="2">
    <source>
        <dbReference type="ARBA" id="ARBA00008560"/>
    </source>
</evidence>
<keyword evidence="6" id="KW-0687">Ribonucleoprotein</keyword>
<protein>
    <recommendedName>
        <fullName evidence="7">Large ribosomal subunit protein bL32m</fullName>
    </recommendedName>
    <alternativeName>
        <fullName evidence="8">39S ribosomal protein L32, mitochondrial</fullName>
    </alternativeName>
</protein>